<evidence type="ECO:0000256" key="9">
    <source>
        <dbReference type="ARBA" id="ARBA00048988"/>
    </source>
</evidence>
<dbReference type="PANTHER" id="PTHR11274">
    <property type="entry name" value="RAD25/XP-B DNA REPAIR HELICASE"/>
    <property type="match status" value="1"/>
</dbReference>
<organism evidence="12 13">
    <name type="scientific">Chengkuizengella marina</name>
    <dbReference type="NCBI Taxonomy" id="2507566"/>
    <lineage>
        <taxon>Bacteria</taxon>
        <taxon>Bacillati</taxon>
        <taxon>Bacillota</taxon>
        <taxon>Bacilli</taxon>
        <taxon>Bacillales</taxon>
        <taxon>Paenibacillaceae</taxon>
        <taxon>Chengkuizengella</taxon>
    </lineage>
</organism>
<evidence type="ECO:0000256" key="5">
    <source>
        <dbReference type="ARBA" id="ARBA00022840"/>
    </source>
</evidence>
<gene>
    <name evidence="12" type="ORF">ERL59_17115</name>
</gene>
<evidence type="ECO:0000313" key="12">
    <source>
        <dbReference type="EMBL" id="NBI30673.1"/>
    </source>
</evidence>
<evidence type="ECO:0000256" key="8">
    <source>
        <dbReference type="ARBA" id="ARBA00034808"/>
    </source>
</evidence>
<dbReference type="Proteomes" id="UP000448943">
    <property type="component" value="Unassembled WGS sequence"/>
</dbReference>
<dbReference type="InterPro" id="IPR014001">
    <property type="entry name" value="Helicase_ATP-bd"/>
</dbReference>
<dbReference type="Pfam" id="PF04851">
    <property type="entry name" value="ResIII"/>
    <property type="match status" value="1"/>
</dbReference>
<dbReference type="InterPro" id="IPR032830">
    <property type="entry name" value="XPB/Ssl2_N"/>
</dbReference>
<dbReference type="PROSITE" id="PS51194">
    <property type="entry name" value="HELICASE_CTER"/>
    <property type="match status" value="1"/>
</dbReference>
<keyword evidence="6" id="KW-0413">Isomerase</keyword>
<dbReference type="GO" id="GO:0003677">
    <property type="term" value="F:DNA binding"/>
    <property type="evidence" value="ECO:0007669"/>
    <property type="project" value="InterPro"/>
</dbReference>
<dbReference type="NCBIfam" id="NF045503">
    <property type="entry name" value="repair_heli_XPB"/>
    <property type="match status" value="1"/>
</dbReference>
<feature type="domain" description="Helicase C-terminal" evidence="11">
    <location>
        <begin position="401"/>
        <end position="553"/>
    </location>
</feature>
<accession>A0A6N9Q7N6</accession>
<dbReference type="OrthoDB" id="9802848at2"/>
<evidence type="ECO:0000256" key="3">
    <source>
        <dbReference type="ARBA" id="ARBA00022801"/>
    </source>
</evidence>
<dbReference type="SMART" id="SM00487">
    <property type="entry name" value="DEXDc"/>
    <property type="match status" value="1"/>
</dbReference>
<reference evidence="12 13" key="1">
    <citation type="submission" date="2019-01" db="EMBL/GenBank/DDBJ databases">
        <title>Chengkuizengella sp. nov., isolated from deep-sea sediment of East Pacific Ocean.</title>
        <authorList>
            <person name="Yang J."/>
            <person name="Lai Q."/>
            <person name="Shao Z."/>
        </authorList>
    </citation>
    <scope>NUCLEOTIDE SEQUENCE [LARGE SCALE GENOMIC DNA]</scope>
    <source>
        <strain evidence="12 13">YPA3-1-1</strain>
    </source>
</reference>
<evidence type="ECO:0000256" key="2">
    <source>
        <dbReference type="ARBA" id="ARBA00022741"/>
    </source>
</evidence>
<dbReference type="Gene3D" id="3.40.50.300">
    <property type="entry name" value="P-loop containing nucleotide triphosphate hydrolases"/>
    <property type="match status" value="2"/>
</dbReference>
<evidence type="ECO:0000259" key="11">
    <source>
        <dbReference type="PROSITE" id="PS51194"/>
    </source>
</evidence>
<evidence type="ECO:0000256" key="7">
    <source>
        <dbReference type="ARBA" id="ARBA00034617"/>
    </source>
</evidence>
<keyword evidence="13" id="KW-1185">Reference proteome</keyword>
<dbReference type="EMBL" id="SIJB01000036">
    <property type="protein sequence ID" value="NBI30673.1"/>
    <property type="molecule type" value="Genomic_DNA"/>
</dbReference>
<evidence type="ECO:0000256" key="4">
    <source>
        <dbReference type="ARBA" id="ARBA00022806"/>
    </source>
</evidence>
<keyword evidence="5" id="KW-0067">ATP-binding</keyword>
<evidence type="ECO:0000259" key="10">
    <source>
        <dbReference type="PROSITE" id="PS51192"/>
    </source>
</evidence>
<proteinExistence type="inferred from homology"/>
<comment type="catalytic activity">
    <reaction evidence="9">
        <text>ATP + H2O = ADP + phosphate + H(+)</text>
        <dbReference type="Rhea" id="RHEA:13065"/>
        <dbReference type="ChEBI" id="CHEBI:15377"/>
        <dbReference type="ChEBI" id="CHEBI:15378"/>
        <dbReference type="ChEBI" id="CHEBI:30616"/>
        <dbReference type="ChEBI" id="CHEBI:43474"/>
        <dbReference type="ChEBI" id="CHEBI:456216"/>
        <dbReference type="EC" id="5.6.2.4"/>
    </reaction>
</comment>
<comment type="similarity">
    <text evidence="1">Belongs to the helicase family. RAD25/XPB subfamily.</text>
</comment>
<name>A0A6N9Q7N6_9BACL</name>
<evidence type="ECO:0000256" key="6">
    <source>
        <dbReference type="ARBA" id="ARBA00023235"/>
    </source>
</evidence>
<protein>
    <recommendedName>
        <fullName evidence="8">DNA 3'-5' helicase</fullName>
        <ecNumber evidence="8">5.6.2.4</ecNumber>
    </recommendedName>
</protein>
<feature type="domain" description="Helicase ATP-binding" evidence="10">
    <location>
        <begin position="190"/>
        <end position="346"/>
    </location>
</feature>
<dbReference type="InterPro" id="IPR032438">
    <property type="entry name" value="ERCC3_RAD25_C"/>
</dbReference>
<dbReference type="GO" id="GO:0016787">
    <property type="term" value="F:hydrolase activity"/>
    <property type="evidence" value="ECO:0007669"/>
    <property type="project" value="UniProtKB-KW"/>
</dbReference>
<sequence length="555" mass="63697">MSCLIVQADSTILLETNSPQYVEISAYLSLFSDLMKTPEHIHTYKITPISMWNASSSGIKSQDIIKFLKKHTKFEIPLKICKEIQMYMNRYGILRIEQKNGQLTLISRDSDIMKEIRKSEVIQPYLQDEIDNFSSRINLIHRGLIKQELIQLGFPVEDIAGYLCGESLQIQLSDVKLRDYQMDAIEAFYQGGKKTGGSGLIVLPCGSGKTIVGIGVMSKLNCETLILTTNVTSVKQWKREILTKTDVPEECIGEYTGDIKQVKPVTIATYQILTHRKNKDHDFIHMELFKKRNWGLIIYDEVHLLPAPVFRETANIQATRRLGLTATLIREDGREEDVFSLVGPKRFYFPWKQLEKHGWISKVECYEIRVDLSADVLDQYHQITNQKLKFRLASENPMKIKVINQLLKLHPDTPTLIIGQYLDQLKEISNHFQAPLITGELSHDERELLYTGFKEGKIKLLIVSKVANFAIDLPDAAVAIQVSGSYGSRQEEAQRLGRVLRPKKSDNQAHFYTLVTKDSKEQEFSLKRQLFLVEQGYQYHILDEKQITNKELLTS</sequence>
<dbReference type="EC" id="5.6.2.4" evidence="8"/>
<dbReference type="SUPFAM" id="SSF52540">
    <property type="entry name" value="P-loop containing nucleoside triphosphate hydrolases"/>
    <property type="match status" value="2"/>
</dbReference>
<dbReference type="CDD" id="cd18029">
    <property type="entry name" value="DEXHc_XPB"/>
    <property type="match status" value="1"/>
</dbReference>
<comment type="caution">
    <text evidence="12">The sequence shown here is derived from an EMBL/GenBank/DDBJ whole genome shotgun (WGS) entry which is preliminary data.</text>
</comment>
<dbReference type="CDD" id="cd18789">
    <property type="entry name" value="SF2_C_XPB"/>
    <property type="match status" value="1"/>
</dbReference>
<dbReference type="InterPro" id="IPR027417">
    <property type="entry name" value="P-loop_NTPase"/>
</dbReference>
<dbReference type="InterPro" id="IPR001650">
    <property type="entry name" value="Helicase_C-like"/>
</dbReference>
<dbReference type="AlphaFoldDB" id="A0A6N9Q7N6"/>
<dbReference type="SMART" id="SM00490">
    <property type="entry name" value="HELICc"/>
    <property type="match status" value="1"/>
</dbReference>
<dbReference type="Pfam" id="PF16203">
    <property type="entry name" value="ERCC3_RAD25_C"/>
    <property type="match status" value="1"/>
</dbReference>
<dbReference type="RefSeq" id="WP_160647489.1">
    <property type="nucleotide sequence ID" value="NZ_SIJB01000036.1"/>
</dbReference>
<keyword evidence="3" id="KW-0378">Hydrolase</keyword>
<evidence type="ECO:0000313" key="13">
    <source>
        <dbReference type="Proteomes" id="UP000448943"/>
    </source>
</evidence>
<keyword evidence="2" id="KW-0547">Nucleotide-binding</keyword>
<dbReference type="PROSITE" id="PS51192">
    <property type="entry name" value="HELICASE_ATP_BIND_1"/>
    <property type="match status" value="1"/>
</dbReference>
<dbReference type="Pfam" id="PF13625">
    <property type="entry name" value="Helicase_C_3"/>
    <property type="match status" value="1"/>
</dbReference>
<dbReference type="InterPro" id="IPR006935">
    <property type="entry name" value="Helicase/UvrB_N"/>
</dbReference>
<dbReference type="GO" id="GO:0043138">
    <property type="term" value="F:3'-5' DNA helicase activity"/>
    <property type="evidence" value="ECO:0007669"/>
    <property type="project" value="UniProtKB-EC"/>
</dbReference>
<comment type="catalytic activity">
    <reaction evidence="7">
        <text>Couples ATP hydrolysis with the unwinding of duplex DNA by translocating in the 3'-5' direction.</text>
        <dbReference type="EC" id="5.6.2.4"/>
    </reaction>
</comment>
<keyword evidence="4 12" id="KW-0347">Helicase</keyword>
<evidence type="ECO:0000256" key="1">
    <source>
        <dbReference type="ARBA" id="ARBA00006637"/>
    </source>
</evidence>
<dbReference type="GO" id="GO:0005524">
    <property type="term" value="F:ATP binding"/>
    <property type="evidence" value="ECO:0007669"/>
    <property type="project" value="UniProtKB-KW"/>
</dbReference>
<dbReference type="InterPro" id="IPR050615">
    <property type="entry name" value="ATP-dep_DNA_Helicase"/>
</dbReference>
<dbReference type="PANTHER" id="PTHR11274:SF0">
    <property type="entry name" value="GENERAL TRANSCRIPTION AND DNA REPAIR FACTOR IIH HELICASE SUBUNIT XPB"/>
    <property type="match status" value="1"/>
</dbReference>